<name>A0A372JKD3_9ACTN</name>
<organism evidence="2 3">
    <name type="scientific">Actinomadura logoneensis</name>
    <dbReference type="NCBI Taxonomy" id="2293572"/>
    <lineage>
        <taxon>Bacteria</taxon>
        <taxon>Bacillati</taxon>
        <taxon>Actinomycetota</taxon>
        <taxon>Actinomycetes</taxon>
        <taxon>Streptosporangiales</taxon>
        <taxon>Thermomonosporaceae</taxon>
        <taxon>Actinomadura</taxon>
    </lineage>
</organism>
<dbReference type="AlphaFoldDB" id="A0A372JKD3"/>
<reference evidence="2 3" key="1">
    <citation type="submission" date="2018-08" db="EMBL/GenBank/DDBJ databases">
        <title>Actinomadura jelena sp. nov., a novel Actinomycete isolated from soil in Chad.</title>
        <authorList>
            <person name="Shi L."/>
        </authorList>
    </citation>
    <scope>NUCLEOTIDE SEQUENCE [LARGE SCALE GENOMIC DNA]</scope>
    <source>
        <strain evidence="2 3">NEAU-G17</strain>
    </source>
</reference>
<dbReference type="InterPro" id="IPR007278">
    <property type="entry name" value="DUF397"/>
</dbReference>
<sequence>MTKTIVKWRKSSYSGGDHGQCVEVADMGSAVGIRDSKAAASGHLVFAPASFASLVERVKRTQ</sequence>
<gene>
    <name evidence="2" type="ORF">DZF91_16885</name>
</gene>
<feature type="domain" description="DUF397" evidence="1">
    <location>
        <begin position="7"/>
        <end position="59"/>
    </location>
</feature>
<protein>
    <submittedName>
        <fullName evidence="2">DUF397 domain-containing protein</fullName>
    </submittedName>
</protein>
<dbReference type="OrthoDB" id="3431580at2"/>
<evidence type="ECO:0000313" key="2">
    <source>
        <dbReference type="EMBL" id="RFU40493.1"/>
    </source>
</evidence>
<evidence type="ECO:0000313" key="3">
    <source>
        <dbReference type="Proteomes" id="UP000261811"/>
    </source>
</evidence>
<evidence type="ECO:0000259" key="1">
    <source>
        <dbReference type="Pfam" id="PF04149"/>
    </source>
</evidence>
<dbReference type="Proteomes" id="UP000261811">
    <property type="component" value="Unassembled WGS sequence"/>
</dbReference>
<dbReference type="Pfam" id="PF04149">
    <property type="entry name" value="DUF397"/>
    <property type="match status" value="1"/>
</dbReference>
<comment type="caution">
    <text evidence="2">The sequence shown here is derived from an EMBL/GenBank/DDBJ whole genome shotgun (WGS) entry which is preliminary data.</text>
</comment>
<proteinExistence type="predicted"/>
<dbReference type="EMBL" id="QURH01000283">
    <property type="protein sequence ID" value="RFU40493.1"/>
    <property type="molecule type" value="Genomic_DNA"/>
</dbReference>
<accession>A0A372JKD3</accession>
<keyword evidence="3" id="KW-1185">Reference proteome</keyword>
<dbReference type="RefSeq" id="WP_117358416.1">
    <property type="nucleotide sequence ID" value="NZ_QURH01000283.1"/>
</dbReference>